<evidence type="ECO:0000259" key="1">
    <source>
        <dbReference type="PROSITE" id="PS50943"/>
    </source>
</evidence>
<dbReference type="GO" id="GO:0003677">
    <property type="term" value="F:DNA binding"/>
    <property type="evidence" value="ECO:0007669"/>
    <property type="project" value="InterPro"/>
</dbReference>
<dbReference type="STRING" id="84531.LA76x_4537"/>
<reference evidence="2 3" key="1">
    <citation type="journal article" date="2015" name="BMC Genomics">
        <title>Comparative genomics and metabolic profiling of the genus Lysobacter.</title>
        <authorList>
            <person name="de Bruijn I."/>
            <person name="Cheng X."/>
            <person name="de Jager V."/>
            <person name="Exposito R.G."/>
            <person name="Watrous J."/>
            <person name="Patel N."/>
            <person name="Postma J."/>
            <person name="Dorrestein P.C."/>
            <person name="Kobayashi D."/>
            <person name="Raaijmakers J.M."/>
        </authorList>
    </citation>
    <scope>NUCLEOTIDE SEQUENCE [LARGE SCALE GENOMIC DNA]</scope>
    <source>
        <strain evidence="2 3">76</strain>
    </source>
</reference>
<dbReference type="InterPro" id="IPR001387">
    <property type="entry name" value="Cro/C1-type_HTH"/>
</dbReference>
<dbReference type="SUPFAM" id="SSF47413">
    <property type="entry name" value="lambda repressor-like DNA-binding domains"/>
    <property type="match status" value="1"/>
</dbReference>
<dbReference type="InterPro" id="IPR010982">
    <property type="entry name" value="Lambda_DNA-bd_dom_sf"/>
</dbReference>
<dbReference type="eggNOG" id="COG3655">
    <property type="taxonomic scope" value="Bacteria"/>
</dbReference>
<dbReference type="Gene3D" id="1.10.260.40">
    <property type="entry name" value="lambda repressor-like DNA-binding domains"/>
    <property type="match status" value="1"/>
</dbReference>
<keyword evidence="3" id="KW-1185">Reference proteome</keyword>
<evidence type="ECO:0000313" key="2">
    <source>
        <dbReference type="EMBL" id="ALN82645.1"/>
    </source>
</evidence>
<dbReference type="Proteomes" id="UP000060787">
    <property type="component" value="Chromosome"/>
</dbReference>
<dbReference type="PATRIC" id="fig|84531.8.peg.4536"/>
<dbReference type="Pfam" id="PF13443">
    <property type="entry name" value="HTH_26"/>
    <property type="match status" value="1"/>
</dbReference>
<dbReference type="CDD" id="cd00093">
    <property type="entry name" value="HTH_XRE"/>
    <property type="match status" value="1"/>
</dbReference>
<name>A0A0S2FGK1_LYSAN</name>
<organism evidence="2 3">
    <name type="scientific">Lysobacter antibioticus</name>
    <dbReference type="NCBI Taxonomy" id="84531"/>
    <lineage>
        <taxon>Bacteria</taxon>
        <taxon>Pseudomonadati</taxon>
        <taxon>Pseudomonadota</taxon>
        <taxon>Gammaproteobacteria</taxon>
        <taxon>Lysobacterales</taxon>
        <taxon>Lysobacteraceae</taxon>
        <taxon>Lysobacter</taxon>
    </lineage>
</organism>
<dbReference type="PROSITE" id="PS50943">
    <property type="entry name" value="HTH_CROC1"/>
    <property type="match status" value="1"/>
</dbReference>
<dbReference type="KEGG" id="lab:LA76x_4537"/>
<gene>
    <name evidence="2" type="ORF">LA76x_4537</name>
</gene>
<accession>A0A0S2FGK1</accession>
<sequence length="266" mass="30249">MAERERLLAALKTVLKERGWRYADLARALGLSEPTVKRLLSNGRIDLERLERICAVLDLDFFELARRARGARDETRHLSPKQEAELARSPRLMTVFHLLCQGWRTDAIRAGFGLSTPELTRLLARLDRLALAELLPGDKVRLRVPRDFSWRDDGPVRARYLGAASREFLLDGFQSSDALLALDIRELGAASLAVLRRKLERLQAEFKEAAELDLSLPSSKRRSVGLLLATRPWVYSLIETLRNEYADERDAPTHGRGGRRSRVTTR</sequence>
<protein>
    <submittedName>
        <fullName evidence="2">Helix-turn-helix family protein</fullName>
    </submittedName>
</protein>
<dbReference type="AlphaFoldDB" id="A0A0S2FGK1"/>
<proteinExistence type="predicted"/>
<evidence type="ECO:0000313" key="3">
    <source>
        <dbReference type="Proteomes" id="UP000060787"/>
    </source>
</evidence>
<dbReference type="RefSeq" id="WP_057919316.1">
    <property type="nucleotide sequence ID" value="NZ_CP011129.1"/>
</dbReference>
<dbReference type="EMBL" id="CP011129">
    <property type="protein sequence ID" value="ALN82645.1"/>
    <property type="molecule type" value="Genomic_DNA"/>
</dbReference>
<feature type="domain" description="HTH cro/C1-type" evidence="1">
    <location>
        <begin position="11"/>
        <end position="64"/>
    </location>
</feature>
<dbReference type="SMART" id="SM00530">
    <property type="entry name" value="HTH_XRE"/>
    <property type="match status" value="1"/>
</dbReference>